<reference evidence="1 2" key="1">
    <citation type="journal article" date="2016" name="Front. Microbiol.">
        <title>Genomic Resource of Rice Seed Associated Bacteria.</title>
        <authorList>
            <person name="Midha S."/>
            <person name="Bansal K."/>
            <person name="Sharma S."/>
            <person name="Kumar N."/>
            <person name="Patil P.P."/>
            <person name="Chaudhry V."/>
            <person name="Patil P.B."/>
        </authorList>
    </citation>
    <scope>NUCLEOTIDE SEQUENCE [LARGE SCALE GENOMIC DNA]</scope>
    <source>
        <strain evidence="1 2">NS331</strain>
    </source>
</reference>
<evidence type="ECO:0000313" key="1">
    <source>
        <dbReference type="EMBL" id="KTT21910.1"/>
    </source>
</evidence>
<protein>
    <submittedName>
        <fullName evidence="1">Uncharacterized protein</fullName>
    </submittedName>
</protein>
<dbReference type="AlphaFoldDB" id="A0A147GWL4"/>
<name>A0A147GWL4_9BURK</name>
<keyword evidence="2" id="KW-1185">Reference proteome</keyword>
<organism evidence="1 2">
    <name type="scientific">Pseudacidovorax intermedius</name>
    <dbReference type="NCBI Taxonomy" id="433924"/>
    <lineage>
        <taxon>Bacteria</taxon>
        <taxon>Pseudomonadati</taxon>
        <taxon>Pseudomonadota</taxon>
        <taxon>Betaproteobacteria</taxon>
        <taxon>Burkholderiales</taxon>
        <taxon>Comamonadaceae</taxon>
        <taxon>Pseudacidovorax</taxon>
    </lineage>
</organism>
<comment type="caution">
    <text evidence="1">The sequence shown here is derived from an EMBL/GenBank/DDBJ whole genome shotgun (WGS) entry which is preliminary data.</text>
</comment>
<proteinExistence type="predicted"/>
<evidence type="ECO:0000313" key="2">
    <source>
        <dbReference type="Proteomes" id="UP000072741"/>
    </source>
</evidence>
<gene>
    <name evidence="1" type="ORF">NS331_11160</name>
</gene>
<accession>A0A147GWL4</accession>
<sequence length="90" mass="10131">MRARHMTEEGILRAVRADDVVAAAHQLPYAGRGQDSPVPVTIYTRLLGWVFITFELRMGKRDGNEVWHWAAARADLLPPALSEDITLPHQ</sequence>
<dbReference type="Proteomes" id="UP000072741">
    <property type="component" value="Unassembled WGS sequence"/>
</dbReference>
<dbReference type="EMBL" id="LDSL01000064">
    <property type="protein sequence ID" value="KTT21910.1"/>
    <property type="molecule type" value="Genomic_DNA"/>
</dbReference>